<feature type="region of interest" description="Disordered" evidence="1">
    <location>
        <begin position="213"/>
        <end position="253"/>
    </location>
</feature>
<dbReference type="EMBL" id="CP061032">
    <property type="protein sequence ID" value="QNP90754.1"/>
    <property type="molecule type" value="Genomic_DNA"/>
</dbReference>
<dbReference type="Proteomes" id="UP000516235">
    <property type="component" value="Chromosome"/>
</dbReference>
<evidence type="ECO:0000259" key="4">
    <source>
        <dbReference type="Pfam" id="PF18957"/>
    </source>
</evidence>
<evidence type="ECO:0000313" key="7">
    <source>
        <dbReference type="Proteomes" id="UP000516235"/>
    </source>
</evidence>
<name>A0A7H0K0D8_9CORY</name>
<sequence>MKTTRIVAAALAASLATTVIVPAASAADWMSQAFNPGYLDAEVAPGATARIPLAGNVPAGTTFDINAINGWDFDVDADGTVAATPRGQFPGAYAQNYVTITYPDRTVDYALFTVRVAKPSVPLAESLDLSWGDATVAPGGTVTLRPSVALPDGTELAAPSGSGGWRVEADQDSGEVTVAAPAGARAGAGLRITLGVVFPDGSTKQYSSRITVGKADRVSTSSAPSPAPTITTTASAPTPEVTTTAAPAPAPEMTTTAPAPAVGEFSYADTAVPAGERVTVFLAGALPAGSRVIGPNQRYNGWKLETDEESGAITFVAPRNAQPGYALVVEVTVVLPDGSRQDLTAKAYVPTSAEGAAPSTTTTSASAPAPSTSPATTTRTTPARPAAETAEVDIDNATISAGESIVVTPKGLPAGARVFVTEETRGGWTIAREGETGIRITAAKGMRPGSVLRINAAIQFADRSSVNRTFDTTVVRDTATSGLTTVATTPAKPSPAPAPAPAKPTSPAGVITGLAISLGLLGALGFVGRFFPFF</sequence>
<feature type="domain" description="Long Rib" evidence="4">
    <location>
        <begin position="266"/>
        <end position="349"/>
    </location>
</feature>
<evidence type="ECO:0000256" key="3">
    <source>
        <dbReference type="SAM" id="SignalP"/>
    </source>
</evidence>
<feature type="compositionally biased region" description="Low complexity" evidence="1">
    <location>
        <begin position="219"/>
        <end position="253"/>
    </location>
</feature>
<keyword evidence="2" id="KW-0812">Transmembrane</keyword>
<dbReference type="RefSeq" id="WP_171194543.1">
    <property type="nucleotide sequence ID" value="NZ_CP061032.1"/>
</dbReference>
<evidence type="ECO:0000256" key="1">
    <source>
        <dbReference type="SAM" id="MobiDB-lite"/>
    </source>
</evidence>
<feature type="chain" id="PRO_5028858031" description="Long Rib domain-containing protein" evidence="3">
    <location>
        <begin position="27"/>
        <end position="534"/>
    </location>
</feature>
<evidence type="ECO:0000313" key="6">
    <source>
        <dbReference type="EMBL" id="QNP90754.1"/>
    </source>
</evidence>
<protein>
    <recommendedName>
        <fullName evidence="4">Long Rib domain-containing protein</fullName>
    </recommendedName>
</protein>
<feature type="region of interest" description="Disordered" evidence="1">
    <location>
        <begin position="351"/>
        <end position="387"/>
    </location>
</feature>
<feature type="domain" description="Long Rib" evidence="4">
    <location>
        <begin position="33"/>
        <end position="116"/>
    </location>
</feature>
<keyword evidence="2" id="KW-0472">Membrane</keyword>
<organism evidence="6 7">
    <name type="scientific">Corynebacterium lujinxingii</name>
    <dbReference type="NCBI Taxonomy" id="2763010"/>
    <lineage>
        <taxon>Bacteria</taxon>
        <taxon>Bacillati</taxon>
        <taxon>Actinomycetota</taxon>
        <taxon>Actinomycetes</taxon>
        <taxon>Mycobacteriales</taxon>
        <taxon>Corynebacteriaceae</taxon>
        <taxon>Corynebacterium</taxon>
    </lineage>
</organism>
<dbReference type="NCBIfam" id="NF038186">
    <property type="entry name" value="YPDG_rpt"/>
    <property type="match status" value="2"/>
</dbReference>
<reference evidence="7 8" key="1">
    <citation type="submission" date="2020-08" db="EMBL/GenBank/DDBJ databases">
        <title>novel species in genus Corynebacterium.</title>
        <authorList>
            <person name="Zhang G."/>
        </authorList>
    </citation>
    <scope>NUCLEOTIDE SEQUENCE [LARGE SCALE GENOMIC DNA]</scope>
    <source>
        <strain evidence="7 8">zg-917</strain>
        <strain evidence="6">Zg-917</strain>
    </source>
</reference>
<dbReference type="AlphaFoldDB" id="A0A7H0K0D8"/>
<dbReference type="EMBL" id="JACMYE010000007">
    <property type="protein sequence ID" value="MBC3179510.1"/>
    <property type="molecule type" value="Genomic_DNA"/>
</dbReference>
<dbReference type="KEGG" id="cluj:IAU68_03010"/>
<feature type="transmembrane region" description="Helical" evidence="2">
    <location>
        <begin position="508"/>
        <end position="531"/>
    </location>
</feature>
<proteinExistence type="predicted"/>
<keyword evidence="2" id="KW-1133">Transmembrane helix</keyword>
<evidence type="ECO:0000313" key="8">
    <source>
        <dbReference type="Proteomes" id="UP000642876"/>
    </source>
</evidence>
<accession>A0A7H0K0D8</accession>
<keyword evidence="3" id="KW-0732">Signal</keyword>
<gene>
    <name evidence="5" type="ORF">H7348_09380</name>
    <name evidence="6" type="ORF">IAU68_03010</name>
</gene>
<dbReference type="InterPro" id="IPR044055">
    <property type="entry name" value="RibLong"/>
</dbReference>
<keyword evidence="8" id="KW-1185">Reference proteome</keyword>
<evidence type="ECO:0000256" key="2">
    <source>
        <dbReference type="SAM" id="Phobius"/>
    </source>
</evidence>
<dbReference type="Pfam" id="PF18957">
    <property type="entry name" value="RibLong"/>
    <property type="match status" value="3"/>
</dbReference>
<feature type="domain" description="Long Rib" evidence="4">
    <location>
        <begin position="128"/>
        <end position="212"/>
    </location>
</feature>
<evidence type="ECO:0000313" key="5">
    <source>
        <dbReference type="EMBL" id="MBC3179510.1"/>
    </source>
</evidence>
<dbReference type="Proteomes" id="UP000642876">
    <property type="component" value="Unassembled WGS sequence"/>
</dbReference>
<feature type="signal peptide" evidence="3">
    <location>
        <begin position="1"/>
        <end position="26"/>
    </location>
</feature>